<accession>A0A840UUB5</accession>
<gene>
    <name evidence="7" type="ORF">HNQ81_000045</name>
</gene>
<dbReference type="PANTHER" id="PTHR42794">
    <property type="entry name" value="HEMIN IMPORT ATP-BINDING PROTEIN HMUV"/>
    <property type="match status" value="1"/>
</dbReference>
<evidence type="ECO:0000259" key="6">
    <source>
        <dbReference type="PROSITE" id="PS50893"/>
    </source>
</evidence>
<keyword evidence="4" id="KW-1278">Translocase</keyword>
<dbReference type="FunFam" id="3.40.50.300:FF:000134">
    <property type="entry name" value="Iron-enterobactin ABC transporter ATP-binding protein"/>
    <property type="match status" value="1"/>
</dbReference>
<keyword evidence="3 7" id="KW-0067">ATP-binding</keyword>
<evidence type="ECO:0000313" key="7">
    <source>
        <dbReference type="EMBL" id="MBB5346338.1"/>
    </source>
</evidence>
<comment type="caution">
    <text evidence="7">The sequence shown here is derived from an EMBL/GenBank/DDBJ whole genome shotgun (WGS) entry which is preliminary data.</text>
</comment>
<feature type="domain" description="ABC transporter" evidence="6">
    <location>
        <begin position="8"/>
        <end position="245"/>
    </location>
</feature>
<evidence type="ECO:0000256" key="4">
    <source>
        <dbReference type="ARBA" id="ARBA00022967"/>
    </source>
</evidence>
<protein>
    <submittedName>
        <fullName evidence="7">Iron complex transport system ATP-binding protein</fullName>
    </submittedName>
</protein>
<name>A0A840UUB5_9BACT</name>
<dbReference type="EMBL" id="JACHEO010000001">
    <property type="protein sequence ID" value="MBB5346338.1"/>
    <property type="molecule type" value="Genomic_DNA"/>
</dbReference>
<comment type="function">
    <text evidence="5">Part of the ABC transporter complex HmuTUV involved in hemin import. Responsible for energy coupling to the transport system.</text>
</comment>
<dbReference type="PROSITE" id="PS00211">
    <property type="entry name" value="ABC_TRANSPORTER_1"/>
    <property type="match status" value="1"/>
</dbReference>
<dbReference type="GO" id="GO:0005524">
    <property type="term" value="F:ATP binding"/>
    <property type="evidence" value="ECO:0007669"/>
    <property type="project" value="UniProtKB-KW"/>
</dbReference>
<evidence type="ECO:0000256" key="1">
    <source>
        <dbReference type="ARBA" id="ARBA00022448"/>
    </source>
</evidence>
<dbReference type="SUPFAM" id="SSF52540">
    <property type="entry name" value="P-loop containing nucleoside triphosphate hydrolases"/>
    <property type="match status" value="1"/>
</dbReference>
<dbReference type="RefSeq" id="WP_183347096.1">
    <property type="nucleotide sequence ID" value="NZ_JACHEO010000001.1"/>
</dbReference>
<dbReference type="InterPro" id="IPR017871">
    <property type="entry name" value="ABC_transporter-like_CS"/>
</dbReference>
<dbReference type="InterPro" id="IPR003593">
    <property type="entry name" value="AAA+_ATPase"/>
</dbReference>
<proteinExistence type="predicted"/>
<dbReference type="Gene3D" id="3.40.50.300">
    <property type="entry name" value="P-loop containing nucleotide triphosphate hydrolases"/>
    <property type="match status" value="1"/>
</dbReference>
<dbReference type="SMART" id="SM00382">
    <property type="entry name" value="AAA"/>
    <property type="match status" value="1"/>
</dbReference>
<keyword evidence="8" id="KW-1185">Reference proteome</keyword>
<dbReference type="Proteomes" id="UP000539642">
    <property type="component" value="Unassembled WGS sequence"/>
</dbReference>
<dbReference type="GO" id="GO:0016887">
    <property type="term" value="F:ATP hydrolysis activity"/>
    <property type="evidence" value="ECO:0007669"/>
    <property type="project" value="InterPro"/>
</dbReference>
<dbReference type="InterPro" id="IPR027417">
    <property type="entry name" value="P-loop_NTPase"/>
</dbReference>
<evidence type="ECO:0000256" key="3">
    <source>
        <dbReference type="ARBA" id="ARBA00022840"/>
    </source>
</evidence>
<dbReference type="InterPro" id="IPR003439">
    <property type="entry name" value="ABC_transporter-like_ATP-bd"/>
</dbReference>
<organism evidence="7 8">
    <name type="scientific">Desulfoprunum benzoelyticum</name>
    <dbReference type="NCBI Taxonomy" id="1506996"/>
    <lineage>
        <taxon>Bacteria</taxon>
        <taxon>Pseudomonadati</taxon>
        <taxon>Thermodesulfobacteriota</taxon>
        <taxon>Desulfobulbia</taxon>
        <taxon>Desulfobulbales</taxon>
        <taxon>Desulfobulbaceae</taxon>
        <taxon>Desulfoprunum</taxon>
    </lineage>
</organism>
<dbReference type="PANTHER" id="PTHR42794:SF1">
    <property type="entry name" value="HEMIN IMPORT ATP-BINDING PROTEIN HMUV"/>
    <property type="match status" value="1"/>
</dbReference>
<evidence type="ECO:0000256" key="5">
    <source>
        <dbReference type="ARBA" id="ARBA00037066"/>
    </source>
</evidence>
<evidence type="ECO:0000256" key="2">
    <source>
        <dbReference type="ARBA" id="ARBA00022741"/>
    </source>
</evidence>
<dbReference type="Pfam" id="PF00005">
    <property type="entry name" value="ABC_tran"/>
    <property type="match status" value="1"/>
</dbReference>
<evidence type="ECO:0000313" key="8">
    <source>
        <dbReference type="Proteomes" id="UP000539642"/>
    </source>
</evidence>
<reference evidence="7 8" key="1">
    <citation type="submission" date="2020-08" db="EMBL/GenBank/DDBJ databases">
        <title>Genomic Encyclopedia of Type Strains, Phase IV (KMG-IV): sequencing the most valuable type-strain genomes for metagenomic binning, comparative biology and taxonomic classification.</title>
        <authorList>
            <person name="Goeker M."/>
        </authorList>
    </citation>
    <scope>NUCLEOTIDE SEQUENCE [LARGE SCALE GENOMIC DNA]</scope>
    <source>
        <strain evidence="7 8">DSM 28570</strain>
    </source>
</reference>
<keyword evidence="2" id="KW-0547">Nucleotide-binding</keyword>
<keyword evidence="1" id="KW-0813">Transport</keyword>
<dbReference type="CDD" id="cd03214">
    <property type="entry name" value="ABC_Iron-Siderophores_B12_Hemin"/>
    <property type="match status" value="1"/>
</dbReference>
<sequence>MTSGDGPLFVVDRCSFGYTATPVLAGISMELHPGRFYGLLGPNGSGKTTLLDLLTGAAKPVDGRITLHGREVAGYDKAALARLVAVVPQDLHISFDFTVYDVVMMGRHPFIPRFSQPAQEDIDLVQAALAEMDIGTLQHRSVLHLSGGERQRVLVARALAQNTPVLLLDEPTASLDIRHTLDIMKILRRKVTETGITVIATIHDLDLASVFCDELIVLHDGSLYCHGPVGSVMTAPLIREVFAAEALVFTDELLGKPRVQYRYA</sequence>
<dbReference type="AlphaFoldDB" id="A0A840UUB5"/>
<dbReference type="PROSITE" id="PS50893">
    <property type="entry name" value="ABC_TRANSPORTER_2"/>
    <property type="match status" value="1"/>
</dbReference>